<reference evidence="1 2" key="1">
    <citation type="submission" date="2019-02" db="EMBL/GenBank/DDBJ databases">
        <title>Deep-cultivation of Planctomycetes and their phenomic and genomic characterization uncovers novel biology.</title>
        <authorList>
            <person name="Wiegand S."/>
            <person name="Jogler M."/>
            <person name="Boedeker C."/>
            <person name="Pinto D."/>
            <person name="Vollmers J."/>
            <person name="Rivas-Marin E."/>
            <person name="Kohn T."/>
            <person name="Peeters S.H."/>
            <person name="Heuer A."/>
            <person name="Rast P."/>
            <person name="Oberbeckmann S."/>
            <person name="Bunk B."/>
            <person name="Jeske O."/>
            <person name="Meyerdierks A."/>
            <person name="Storesund J.E."/>
            <person name="Kallscheuer N."/>
            <person name="Luecker S."/>
            <person name="Lage O.M."/>
            <person name="Pohl T."/>
            <person name="Merkel B.J."/>
            <person name="Hornburger P."/>
            <person name="Mueller R.-W."/>
            <person name="Bruemmer F."/>
            <person name="Labrenz M."/>
            <person name="Spormann A.M."/>
            <person name="Op den Camp H."/>
            <person name="Overmann J."/>
            <person name="Amann R."/>
            <person name="Jetten M.S.M."/>
            <person name="Mascher T."/>
            <person name="Medema M.H."/>
            <person name="Devos D.P."/>
            <person name="Kaster A.-K."/>
            <person name="Ovreas L."/>
            <person name="Rohde M."/>
            <person name="Galperin M.Y."/>
            <person name="Jogler C."/>
        </authorList>
    </citation>
    <scope>NUCLEOTIDE SEQUENCE [LARGE SCALE GENOMIC DNA]</scope>
    <source>
        <strain evidence="1 2">Pan181</strain>
    </source>
</reference>
<sequence>MRVLIGWFALSTISWGASVDRYWDITPYNIQILVDCRLSETWNRQLEQSLPVYLKSRGRVSMGPLWKITIAQLPDDVAISNDSNLAVFSDKAIKSVRTDFDKLIVVSLCETTTGYTANAQEYDCLLETWSQIWTLETRNQAELQELAFDATLQAFSPMATFKVIRETPTKVEMSMKGSRLPRPEHTLPLLEEGQVFRPVLRRVDRTGQPVENGIQPVPWTYLSTNALDGETTTADIVSHTPIPMGVRQRGRVDQVAAFVRPGNRETRLKLYSRDEQQDPLAGFRVYQRDAGAEKGEFIGKTTDDGTIVVHHGETPIQVAFVQSSGQWIAKIPLVPGADGIIEAPVLDDSKRQEAEAKLVGIREQLIDYVAQRNIYASRARMKIKAKDFTEANRLIVMLENIPSATAFDQQHLRPSEQYITSKDPQVQKRITTLFSNTRDVLAQFLAPGLAQQLKRELAEANAAAQ</sequence>
<organism evidence="1 2">
    <name type="scientific">Aeoliella mucimassa</name>
    <dbReference type="NCBI Taxonomy" id="2527972"/>
    <lineage>
        <taxon>Bacteria</taxon>
        <taxon>Pseudomonadati</taxon>
        <taxon>Planctomycetota</taxon>
        <taxon>Planctomycetia</taxon>
        <taxon>Pirellulales</taxon>
        <taxon>Lacipirellulaceae</taxon>
        <taxon>Aeoliella</taxon>
    </lineage>
</organism>
<proteinExistence type="predicted"/>
<dbReference type="RefSeq" id="WP_197529227.1">
    <property type="nucleotide sequence ID" value="NZ_CP036278.1"/>
</dbReference>
<dbReference type="Proteomes" id="UP000315750">
    <property type="component" value="Chromosome"/>
</dbReference>
<dbReference type="KEGG" id="amuc:Pan181_27190"/>
<dbReference type="EMBL" id="CP036278">
    <property type="protein sequence ID" value="QDU56510.1"/>
    <property type="molecule type" value="Genomic_DNA"/>
</dbReference>
<evidence type="ECO:0000313" key="2">
    <source>
        <dbReference type="Proteomes" id="UP000315750"/>
    </source>
</evidence>
<protein>
    <submittedName>
        <fullName evidence="1">Uncharacterized protein</fullName>
    </submittedName>
</protein>
<dbReference type="AlphaFoldDB" id="A0A518AP54"/>
<keyword evidence="2" id="KW-1185">Reference proteome</keyword>
<name>A0A518AP54_9BACT</name>
<gene>
    <name evidence="1" type="ORF">Pan181_27190</name>
</gene>
<evidence type="ECO:0000313" key="1">
    <source>
        <dbReference type="EMBL" id="QDU56510.1"/>
    </source>
</evidence>
<accession>A0A518AP54</accession>